<dbReference type="Proteomes" id="UP000007148">
    <property type="component" value="Unassembled WGS sequence"/>
</dbReference>
<dbReference type="InParanoid" id="G4TPD5"/>
<organism evidence="3 4">
    <name type="scientific">Serendipita indica (strain DSM 11827)</name>
    <name type="common">Root endophyte fungus</name>
    <name type="synonym">Piriformospora indica</name>
    <dbReference type="NCBI Taxonomy" id="1109443"/>
    <lineage>
        <taxon>Eukaryota</taxon>
        <taxon>Fungi</taxon>
        <taxon>Dikarya</taxon>
        <taxon>Basidiomycota</taxon>
        <taxon>Agaricomycotina</taxon>
        <taxon>Agaricomycetes</taxon>
        <taxon>Sebacinales</taxon>
        <taxon>Serendipitaceae</taxon>
        <taxon>Serendipita</taxon>
    </lineage>
</organism>
<dbReference type="EMBL" id="CAFZ01000207">
    <property type="protein sequence ID" value="CCA73178.1"/>
    <property type="molecule type" value="Genomic_DNA"/>
</dbReference>
<evidence type="ECO:0000256" key="2">
    <source>
        <dbReference type="SAM" id="Phobius"/>
    </source>
</evidence>
<keyword evidence="2" id="KW-0472">Membrane</keyword>
<comment type="caution">
    <text evidence="3">The sequence shown here is derived from an EMBL/GenBank/DDBJ whole genome shotgun (WGS) entry which is preliminary data.</text>
</comment>
<evidence type="ECO:0000313" key="3">
    <source>
        <dbReference type="EMBL" id="CCA73178.1"/>
    </source>
</evidence>
<keyword evidence="2" id="KW-0812">Transmembrane</keyword>
<dbReference type="AlphaFoldDB" id="G4TPD5"/>
<feature type="region of interest" description="Disordered" evidence="1">
    <location>
        <begin position="413"/>
        <end position="453"/>
    </location>
</feature>
<accession>G4TPD5</accession>
<gene>
    <name evidence="3" type="ORF">PIIN_07132</name>
</gene>
<protein>
    <submittedName>
        <fullName evidence="3">Uncharacterized protein</fullName>
    </submittedName>
</protein>
<sequence>MTSSRYPLPKDTNAGGWGAVAQPFYILSIVVGGLILGSVTALSLRGCFRRREYRRRFIRAVDSGHARVTFTVDQGTEEQRRSGKKVHPNQKPVMEEKMLDIRGSPTKRNGLSLPQTLASSTHSFEDLILTSLQPLSLTLLPSSLIPPDGYLLHLLRTPSFFTSNVRSRVQIARYLRSNNRNPLGAPELPEGQRGHPSSLPVQVAYVIAMPSETRREKRVRGAAHDSAPPVAGQELCVGALSVLWRLSDVSKDEWELLEVSKVNQEAMEEEYDDMASTIRTRRTRLEDLGPAPSMISSQRPYDNEIGDYESSYLPRSYLPSEASVYEESYQPSLQVTDPLGSIQGHNEPSIDISISHSYVSSQDRAYLAPPPPRSLHSSNRSIRFEDESYRAPSEHSAQITMDSRVLTHLPDIRVTVDPPPSDSLSPTTTSTEVGEVDYDADEERNKTIRRRAT</sequence>
<proteinExistence type="predicted"/>
<feature type="compositionally biased region" description="Low complexity" evidence="1">
    <location>
        <begin position="422"/>
        <end position="431"/>
    </location>
</feature>
<keyword evidence="2" id="KW-1133">Transmembrane helix</keyword>
<evidence type="ECO:0000313" key="4">
    <source>
        <dbReference type="Proteomes" id="UP000007148"/>
    </source>
</evidence>
<keyword evidence="4" id="KW-1185">Reference proteome</keyword>
<dbReference type="OrthoDB" id="3270118at2759"/>
<dbReference type="HOGENOM" id="CLU_604270_0_0_1"/>
<feature type="transmembrane region" description="Helical" evidence="2">
    <location>
        <begin position="24"/>
        <end position="48"/>
    </location>
</feature>
<reference evidence="3 4" key="1">
    <citation type="journal article" date="2011" name="PLoS Pathog.">
        <title>Endophytic Life Strategies Decoded by Genome and Transcriptome Analyses of the Mutualistic Root Symbiont Piriformospora indica.</title>
        <authorList>
            <person name="Zuccaro A."/>
            <person name="Lahrmann U."/>
            <person name="Guldener U."/>
            <person name="Langen G."/>
            <person name="Pfiffi S."/>
            <person name="Biedenkopf D."/>
            <person name="Wong P."/>
            <person name="Samans B."/>
            <person name="Grimm C."/>
            <person name="Basiewicz M."/>
            <person name="Murat C."/>
            <person name="Martin F."/>
            <person name="Kogel K.H."/>
        </authorList>
    </citation>
    <scope>NUCLEOTIDE SEQUENCE [LARGE SCALE GENOMIC DNA]</scope>
    <source>
        <strain evidence="3 4">DSM 11827</strain>
    </source>
</reference>
<evidence type="ECO:0000256" key="1">
    <source>
        <dbReference type="SAM" id="MobiDB-lite"/>
    </source>
</evidence>
<name>G4TPD5_SERID</name>